<evidence type="ECO:0000256" key="7">
    <source>
        <dbReference type="ARBA" id="ARBA00023049"/>
    </source>
</evidence>
<evidence type="ECO:0000256" key="3">
    <source>
        <dbReference type="ARBA" id="ARBA00022723"/>
    </source>
</evidence>
<dbReference type="Proteomes" id="UP000594463">
    <property type="component" value="Chromosome"/>
</dbReference>
<sequence>MMRFKSKGILLISLIFIFLAIQVGFAQQLEPPPAEPSHWTGLIGTYSLSPQDGNTFYLRENQGRLEILFPLVETQRKTESLVFQEKTYEIVPLKEIESDIFQLPPVNELGVRKFRIIRDQDGFAITINAGKKEYQRQFYGPEKGKVFKIQSVKSLEELRSEALKTNPPIEKGEFLKVDLVELIKLDKNLKLDIRYATENNFMGIPLYSQPRAFLQRPVAEALVKAHKKLRAIGYGLIVFDAYRPWYVTKMFWDATPISLRNFVADPKAGSRHNRGGAVDVGLYDIESKEPIFFGGDFDEFSERSFVTYPGGTSRQRWFREILRQALEAEGFEVYEDEWWHFDYKDSNKYPIINILFEDIR</sequence>
<comment type="catalytic activity">
    <reaction evidence="1 9">
        <text>D-alanyl-D-alanine + H2O = 2 D-alanine</text>
        <dbReference type="Rhea" id="RHEA:20661"/>
        <dbReference type="ChEBI" id="CHEBI:15377"/>
        <dbReference type="ChEBI" id="CHEBI:57416"/>
        <dbReference type="ChEBI" id="CHEBI:57822"/>
        <dbReference type="EC" id="3.4.13.22"/>
    </reaction>
</comment>
<evidence type="ECO:0000256" key="1">
    <source>
        <dbReference type="ARBA" id="ARBA00001362"/>
    </source>
</evidence>
<keyword evidence="8" id="KW-0961">Cell wall biogenesis/degradation</keyword>
<evidence type="ECO:0000313" key="10">
    <source>
        <dbReference type="EMBL" id="QPM69559.1"/>
    </source>
</evidence>
<protein>
    <recommendedName>
        <fullName evidence="9">D-alanyl-D-alanine dipeptidase</fullName>
        <shortName evidence="9">D-Ala-D-Ala dipeptidase</shortName>
        <ecNumber evidence="9">3.4.13.22</ecNumber>
    </recommendedName>
</protein>
<comment type="similarity">
    <text evidence="9">Belongs to the peptidase M15D family.</text>
</comment>
<keyword evidence="3 9" id="KW-0479">Metal-binding</keyword>
<name>A0A7T1AP94_ATRLM</name>
<dbReference type="HAMAP" id="MF_01924">
    <property type="entry name" value="A_A_dipeptidase"/>
    <property type="match status" value="1"/>
</dbReference>
<dbReference type="GO" id="GO:0008270">
    <property type="term" value="F:zinc ion binding"/>
    <property type="evidence" value="ECO:0007669"/>
    <property type="project" value="UniProtKB-UniRule"/>
</dbReference>
<comment type="function">
    <text evidence="9">Catalyzes hydrolysis of the D-alanyl-D-alanine dipeptide.</text>
</comment>
<dbReference type="PANTHER" id="PTHR43126">
    <property type="entry name" value="D-ALANYL-D-ALANINE DIPEPTIDASE"/>
    <property type="match status" value="1"/>
</dbReference>
<evidence type="ECO:0000256" key="6">
    <source>
        <dbReference type="ARBA" id="ARBA00022997"/>
    </source>
</evidence>
<feature type="binding site" evidence="9">
    <location>
        <position position="340"/>
    </location>
    <ligand>
        <name>Zn(2+)</name>
        <dbReference type="ChEBI" id="CHEBI:29105"/>
        <note>catalytic</note>
    </ligand>
</feature>
<dbReference type="EMBL" id="CP065383">
    <property type="protein sequence ID" value="QPM69559.1"/>
    <property type="molecule type" value="Genomic_DNA"/>
</dbReference>
<dbReference type="KEGG" id="alam:RT761_02792"/>
<comment type="cofactor">
    <cofactor evidence="9">
        <name>Zn(2+)</name>
        <dbReference type="ChEBI" id="CHEBI:29105"/>
    </cofactor>
    <text evidence="9">Binds 1 zinc ion per subunit.</text>
</comment>
<organism evidence="10 11">
    <name type="scientific">Atribacter laminatus</name>
    <dbReference type="NCBI Taxonomy" id="2847778"/>
    <lineage>
        <taxon>Bacteria</taxon>
        <taxon>Pseudomonadati</taxon>
        <taxon>Atribacterota</taxon>
        <taxon>Atribacteria</taxon>
        <taxon>Atribacterales</taxon>
        <taxon>Atribacteraceae</taxon>
        <taxon>Atribacter</taxon>
    </lineage>
</organism>
<proteinExistence type="inferred from homology"/>
<dbReference type="Gene3D" id="3.30.1380.10">
    <property type="match status" value="1"/>
</dbReference>
<keyword evidence="2 9" id="KW-0645">Protease</keyword>
<keyword evidence="4 9" id="KW-0378">Hydrolase</keyword>
<dbReference type="Pfam" id="PF01427">
    <property type="entry name" value="Peptidase_M15"/>
    <property type="match status" value="1"/>
</dbReference>
<dbReference type="SUPFAM" id="SSF55166">
    <property type="entry name" value="Hedgehog/DD-peptidase"/>
    <property type="match status" value="1"/>
</dbReference>
<feature type="site" description="Transition state stabilizer" evidence="9">
    <location>
        <position position="243"/>
    </location>
</feature>
<dbReference type="RefSeq" id="WP_218112034.1">
    <property type="nucleotide sequence ID" value="NZ_CP065383.1"/>
</dbReference>
<gene>
    <name evidence="10" type="primary">ddpX</name>
    <name evidence="10" type="ORF">RT761_02792</name>
</gene>
<feature type="active site" description="Proton donor/acceptor" evidence="9">
    <location>
        <position position="337"/>
    </location>
</feature>
<dbReference type="AlphaFoldDB" id="A0A7T1AP94"/>
<dbReference type="InterPro" id="IPR009045">
    <property type="entry name" value="Zn_M74/Hedgehog-like"/>
</dbReference>
<dbReference type="InterPro" id="IPR000755">
    <property type="entry name" value="A_A_dipeptidase"/>
</dbReference>
<keyword evidence="6 9" id="KW-0224">Dipeptidase</keyword>
<feature type="binding site" evidence="9">
    <location>
        <position position="272"/>
    </location>
    <ligand>
        <name>Zn(2+)</name>
        <dbReference type="ChEBI" id="CHEBI:29105"/>
        <note>catalytic</note>
    </ligand>
</feature>
<reference evidence="10 11" key="1">
    <citation type="journal article" date="2021" name="Nat. Commun.">
        <title>Isolation of a member of the candidate phylum Atribacteria reveals a unique cell membrane structure.</title>
        <authorList>
            <person name="Taiki K."/>
            <person name="Nobu M.K."/>
            <person name="Kusada H."/>
            <person name="Meng X.-Y."/>
            <person name="Hosoki N."/>
            <person name="Uematsu K."/>
            <person name="Yoshioka H."/>
            <person name="Kamagata Y."/>
            <person name="Tamaki H."/>
        </authorList>
    </citation>
    <scope>NUCLEOTIDE SEQUENCE [LARGE SCALE GENOMIC DNA]</scope>
    <source>
        <strain evidence="10 11">RT761</strain>
    </source>
</reference>
<dbReference type="GO" id="GO:0071555">
    <property type="term" value="P:cell wall organization"/>
    <property type="evidence" value="ECO:0007669"/>
    <property type="project" value="UniProtKB-KW"/>
</dbReference>
<evidence type="ECO:0000256" key="2">
    <source>
        <dbReference type="ARBA" id="ARBA00022670"/>
    </source>
</evidence>
<evidence type="ECO:0000256" key="9">
    <source>
        <dbReference type="HAMAP-Rule" id="MF_01924"/>
    </source>
</evidence>
<evidence type="ECO:0000313" key="11">
    <source>
        <dbReference type="Proteomes" id="UP000594463"/>
    </source>
</evidence>
<dbReference type="GO" id="GO:0006508">
    <property type="term" value="P:proteolysis"/>
    <property type="evidence" value="ECO:0007669"/>
    <property type="project" value="UniProtKB-KW"/>
</dbReference>
<feature type="binding site" evidence="9">
    <location>
        <position position="279"/>
    </location>
    <ligand>
        <name>Zn(2+)</name>
        <dbReference type="ChEBI" id="CHEBI:29105"/>
        <note>catalytic</note>
    </ligand>
</feature>
<keyword evidence="11" id="KW-1185">Reference proteome</keyword>
<accession>A0A7T1AP94</accession>
<dbReference type="CDD" id="cd14840">
    <property type="entry name" value="D-Ala-D-Ala_dipeptidase_Aad"/>
    <property type="match status" value="1"/>
</dbReference>
<evidence type="ECO:0000256" key="4">
    <source>
        <dbReference type="ARBA" id="ARBA00022801"/>
    </source>
</evidence>
<keyword evidence="5 9" id="KW-0862">Zinc</keyword>
<evidence type="ECO:0000256" key="8">
    <source>
        <dbReference type="ARBA" id="ARBA00023316"/>
    </source>
</evidence>
<evidence type="ECO:0000256" key="5">
    <source>
        <dbReference type="ARBA" id="ARBA00022833"/>
    </source>
</evidence>
<dbReference type="GO" id="GO:0008237">
    <property type="term" value="F:metallopeptidase activity"/>
    <property type="evidence" value="ECO:0007669"/>
    <property type="project" value="UniProtKB-KW"/>
</dbReference>
<dbReference type="EC" id="3.4.13.22" evidence="9"/>
<dbReference type="PANTHER" id="PTHR43126:SF1">
    <property type="entry name" value="D-ALANYL-D-ALANINE DIPEPTIDASE"/>
    <property type="match status" value="1"/>
</dbReference>
<keyword evidence="7 9" id="KW-0482">Metalloprotease</keyword>
<dbReference type="GO" id="GO:0160237">
    <property type="term" value="F:D-Ala-D-Ala dipeptidase activity"/>
    <property type="evidence" value="ECO:0007669"/>
    <property type="project" value="UniProtKB-EC"/>
</dbReference>